<gene>
    <name evidence="2" type="ORF">LCGC14_2665060</name>
</gene>
<sequence>ENTLLVNARNTNREGKRVIVTSVDRGKTWAEIIYHEDLPDPTCMGSCIRIKDKKGKNILIFSNAADPKKRQNMTVTLSYDNGKSWPVKRTVYEGPSAYSCLTVLQNGEIGLFYENGIDSPYEKISFVKFPIDWVSSKK</sequence>
<dbReference type="PANTHER" id="PTHR10628">
    <property type="entry name" value="SIALIDASE"/>
    <property type="match status" value="1"/>
</dbReference>
<accession>A0A0F8ZQQ3</accession>
<dbReference type="GO" id="GO:0006689">
    <property type="term" value="P:ganglioside catabolic process"/>
    <property type="evidence" value="ECO:0007669"/>
    <property type="project" value="TreeGrafter"/>
</dbReference>
<dbReference type="GO" id="GO:0005737">
    <property type="term" value="C:cytoplasm"/>
    <property type="evidence" value="ECO:0007669"/>
    <property type="project" value="TreeGrafter"/>
</dbReference>
<dbReference type="GO" id="GO:0004308">
    <property type="term" value="F:exo-alpha-sialidase activity"/>
    <property type="evidence" value="ECO:0007669"/>
    <property type="project" value="InterPro"/>
</dbReference>
<dbReference type="InterPro" id="IPR036278">
    <property type="entry name" value="Sialidase_sf"/>
</dbReference>
<evidence type="ECO:0000259" key="1">
    <source>
        <dbReference type="Pfam" id="PF13088"/>
    </source>
</evidence>
<evidence type="ECO:0000313" key="2">
    <source>
        <dbReference type="EMBL" id="KKK96207.1"/>
    </source>
</evidence>
<dbReference type="AlphaFoldDB" id="A0A0F8ZQQ3"/>
<reference evidence="2" key="1">
    <citation type="journal article" date="2015" name="Nature">
        <title>Complex archaea that bridge the gap between prokaryotes and eukaryotes.</title>
        <authorList>
            <person name="Spang A."/>
            <person name="Saw J.H."/>
            <person name="Jorgensen S.L."/>
            <person name="Zaremba-Niedzwiedzka K."/>
            <person name="Martijn J."/>
            <person name="Lind A.E."/>
            <person name="van Eijk R."/>
            <person name="Schleper C."/>
            <person name="Guy L."/>
            <person name="Ettema T.J."/>
        </authorList>
    </citation>
    <scope>NUCLEOTIDE SEQUENCE</scope>
</reference>
<feature type="non-terminal residue" evidence="2">
    <location>
        <position position="1"/>
    </location>
</feature>
<comment type="caution">
    <text evidence="2">The sequence shown here is derived from an EMBL/GenBank/DDBJ whole genome shotgun (WGS) entry which is preliminary data.</text>
</comment>
<organism evidence="2">
    <name type="scientific">marine sediment metagenome</name>
    <dbReference type="NCBI Taxonomy" id="412755"/>
    <lineage>
        <taxon>unclassified sequences</taxon>
        <taxon>metagenomes</taxon>
        <taxon>ecological metagenomes</taxon>
    </lineage>
</organism>
<dbReference type="Gene3D" id="2.120.10.10">
    <property type="match status" value="1"/>
</dbReference>
<dbReference type="Pfam" id="PF13088">
    <property type="entry name" value="BNR_2"/>
    <property type="match status" value="1"/>
</dbReference>
<dbReference type="GO" id="GO:0009313">
    <property type="term" value="P:oligosaccharide catabolic process"/>
    <property type="evidence" value="ECO:0007669"/>
    <property type="project" value="TreeGrafter"/>
</dbReference>
<dbReference type="PANTHER" id="PTHR10628:SF30">
    <property type="entry name" value="EXO-ALPHA-SIALIDASE"/>
    <property type="match status" value="1"/>
</dbReference>
<name>A0A0F8ZQQ3_9ZZZZ</name>
<protein>
    <recommendedName>
        <fullName evidence="1">Sialidase domain-containing protein</fullName>
    </recommendedName>
</protein>
<dbReference type="InterPro" id="IPR026856">
    <property type="entry name" value="Sialidase_fam"/>
</dbReference>
<dbReference type="CDD" id="cd15482">
    <property type="entry name" value="Sialidase_non-viral"/>
    <property type="match status" value="1"/>
</dbReference>
<proteinExistence type="predicted"/>
<dbReference type="GO" id="GO:0016020">
    <property type="term" value="C:membrane"/>
    <property type="evidence" value="ECO:0007669"/>
    <property type="project" value="TreeGrafter"/>
</dbReference>
<dbReference type="EMBL" id="LAZR01046581">
    <property type="protein sequence ID" value="KKK96207.1"/>
    <property type="molecule type" value="Genomic_DNA"/>
</dbReference>
<feature type="domain" description="Sialidase" evidence="1">
    <location>
        <begin position="3"/>
        <end position="110"/>
    </location>
</feature>
<dbReference type="InterPro" id="IPR011040">
    <property type="entry name" value="Sialidase"/>
</dbReference>
<dbReference type="SUPFAM" id="SSF50939">
    <property type="entry name" value="Sialidases"/>
    <property type="match status" value="1"/>
</dbReference>